<feature type="chain" id="PRO_5011634410" evidence="2">
    <location>
        <begin position="19"/>
        <end position="108"/>
    </location>
</feature>
<evidence type="ECO:0000313" key="4">
    <source>
        <dbReference type="Proteomes" id="UP000199206"/>
    </source>
</evidence>
<evidence type="ECO:0000256" key="2">
    <source>
        <dbReference type="SAM" id="SignalP"/>
    </source>
</evidence>
<reference evidence="4" key="1">
    <citation type="submission" date="2016-10" db="EMBL/GenBank/DDBJ databases">
        <authorList>
            <person name="Varghese N."/>
            <person name="Submissions S."/>
        </authorList>
    </citation>
    <scope>NUCLEOTIDE SEQUENCE [LARGE SCALE GENOMIC DNA]</scope>
    <source>
        <strain evidence="4">S6-262</strain>
    </source>
</reference>
<evidence type="ECO:0000256" key="1">
    <source>
        <dbReference type="SAM" id="MobiDB-lite"/>
    </source>
</evidence>
<organism evidence="3 4">
    <name type="scientific">Sphingomonas gellani</name>
    <dbReference type="NCBI Taxonomy" id="1166340"/>
    <lineage>
        <taxon>Bacteria</taxon>
        <taxon>Pseudomonadati</taxon>
        <taxon>Pseudomonadota</taxon>
        <taxon>Alphaproteobacteria</taxon>
        <taxon>Sphingomonadales</taxon>
        <taxon>Sphingomonadaceae</taxon>
        <taxon>Sphingomonas</taxon>
    </lineage>
</organism>
<dbReference type="EMBL" id="FOCF01000012">
    <property type="protein sequence ID" value="SEN77697.1"/>
    <property type="molecule type" value="Genomic_DNA"/>
</dbReference>
<accession>A0A1H8JBX8</accession>
<feature type="compositionally biased region" description="Pro residues" evidence="1">
    <location>
        <begin position="66"/>
        <end position="75"/>
    </location>
</feature>
<keyword evidence="2" id="KW-0732">Signal</keyword>
<feature type="region of interest" description="Disordered" evidence="1">
    <location>
        <begin position="62"/>
        <end position="87"/>
    </location>
</feature>
<proteinExistence type="predicted"/>
<name>A0A1H8JBX8_9SPHN</name>
<protein>
    <submittedName>
        <fullName evidence="3">Uncharacterized protein</fullName>
    </submittedName>
</protein>
<dbReference type="AlphaFoldDB" id="A0A1H8JBX8"/>
<gene>
    <name evidence="3" type="ORF">SAMN05192583_3551</name>
</gene>
<feature type="signal peptide" evidence="2">
    <location>
        <begin position="1"/>
        <end position="18"/>
    </location>
</feature>
<dbReference type="RefSeq" id="WP_093667045.1">
    <property type="nucleotide sequence ID" value="NZ_FOCF01000012.1"/>
</dbReference>
<sequence>MRNNLTIATLLLAAPASAQQPAADWPLPPGRDAAGRHGEAADLALVLELSAAQRPTLDAYLAAAGPPIPPGPPPAEVGTGGERPPQAMVEMVVIGNADRWRRLRSRAS</sequence>
<keyword evidence="4" id="KW-1185">Reference proteome</keyword>
<evidence type="ECO:0000313" key="3">
    <source>
        <dbReference type="EMBL" id="SEN77697.1"/>
    </source>
</evidence>
<dbReference type="Proteomes" id="UP000199206">
    <property type="component" value="Unassembled WGS sequence"/>
</dbReference>
<feature type="region of interest" description="Disordered" evidence="1">
    <location>
        <begin position="17"/>
        <end position="36"/>
    </location>
</feature>